<dbReference type="PROSITE" id="PS00108">
    <property type="entry name" value="PROTEIN_KINASE_ST"/>
    <property type="match status" value="1"/>
</dbReference>
<dbReference type="InterPro" id="IPR011009">
    <property type="entry name" value="Kinase-like_dom_sf"/>
</dbReference>
<dbReference type="Pfam" id="PF01485">
    <property type="entry name" value="IBR"/>
    <property type="match status" value="1"/>
</dbReference>
<feature type="domain" description="IBR" evidence="6">
    <location>
        <begin position="246"/>
        <end position="305"/>
    </location>
</feature>
<name>A0A166ZFL1_METRR</name>
<dbReference type="SUPFAM" id="SSF56112">
    <property type="entry name" value="Protein kinase-like (PK-like)"/>
    <property type="match status" value="1"/>
</dbReference>
<evidence type="ECO:0000256" key="2">
    <source>
        <dbReference type="ARBA" id="ARBA00022771"/>
    </source>
</evidence>
<dbReference type="AlphaFoldDB" id="A0A166ZFL1"/>
<evidence type="ECO:0000256" key="4">
    <source>
        <dbReference type="ARBA" id="ARBA00022833"/>
    </source>
</evidence>
<evidence type="ECO:0000256" key="3">
    <source>
        <dbReference type="ARBA" id="ARBA00022786"/>
    </source>
</evidence>
<dbReference type="InterPro" id="IPR017907">
    <property type="entry name" value="Znf_RING_CS"/>
</dbReference>
<evidence type="ECO:0000256" key="5">
    <source>
        <dbReference type="SAM" id="MobiDB-lite"/>
    </source>
</evidence>
<sequence>MSQPESLGATLEATARALAQLRLDGTEGDFAAILDREPGLVPSYASLGPAGDAGLAALSTTDPVTGVDETLTLPPVEQDAELPIEQQAVEPLSEQQDAEPPLEQQDAEPPPVEQDAELPIEQQDAEPPLEEQDAEPVLEQQDAEPPLEQQDAEPPLEQQGAEPVLEQQDAEPLLEQQDAEPLLECTSCGRQESESLTESPCGHGYCEQCLLALLDMAMVNESLFPPRCCKVDIPLDLMSSFLTEEKIQKFQEKTLEFGTPNRTYCHDLKCSAFIPPALLSGRTATCAKCRKRTCVLCKRAKHDKKCRPDTATRDVVRLAQRKGWQRCFSCGRVVELDRGCNHMTKLVRICAPLATLQSRLQLLTEMLVRRPSIRKSSCNANPSHEGSFIRTPIDEFKLQGPKGSHYCLVYGLMRESLDQFRQRFEHHKLPVPLFKLHVFVLLEALDYLHSECRLIHTDIKDDNIMMTFEENFHRGDVIDSLTGEPVVQRVGITGRVMNSSYNFGPLRGFSQLPKLADFDRAFPGWEMVEAIFSPIQ</sequence>
<dbReference type="CDD" id="cd20335">
    <property type="entry name" value="BRcat_RBR"/>
    <property type="match status" value="1"/>
</dbReference>
<feature type="region of interest" description="Disordered" evidence="5">
    <location>
        <begin position="45"/>
        <end position="114"/>
    </location>
</feature>
<dbReference type="EMBL" id="AZHC01000028">
    <property type="protein sequence ID" value="OAA37868.1"/>
    <property type="molecule type" value="Genomic_DNA"/>
</dbReference>
<dbReference type="PROSITE" id="PS00518">
    <property type="entry name" value="ZF_RING_1"/>
    <property type="match status" value="1"/>
</dbReference>
<accession>A0A166ZFL1</accession>
<keyword evidence="3" id="KW-0833">Ubl conjugation pathway</keyword>
<dbReference type="OrthoDB" id="10009520at2759"/>
<dbReference type="GO" id="GO:0008270">
    <property type="term" value="F:zinc ion binding"/>
    <property type="evidence" value="ECO:0007669"/>
    <property type="project" value="UniProtKB-KW"/>
</dbReference>
<evidence type="ECO:0000313" key="8">
    <source>
        <dbReference type="Proteomes" id="UP000243498"/>
    </source>
</evidence>
<dbReference type="GO" id="GO:0004672">
    <property type="term" value="F:protein kinase activity"/>
    <property type="evidence" value="ECO:0007669"/>
    <property type="project" value="InterPro"/>
</dbReference>
<dbReference type="Gene3D" id="3.30.200.20">
    <property type="entry name" value="Phosphorylase Kinase, domain 1"/>
    <property type="match status" value="1"/>
</dbReference>
<dbReference type="Gene3D" id="1.10.510.10">
    <property type="entry name" value="Transferase(Phosphotransferase) domain 1"/>
    <property type="match status" value="1"/>
</dbReference>
<comment type="caution">
    <text evidence="7">The sequence shown here is derived from an EMBL/GenBank/DDBJ whole genome shotgun (WGS) entry which is preliminary data.</text>
</comment>
<keyword evidence="4" id="KW-0862">Zinc</keyword>
<dbReference type="InterPro" id="IPR008271">
    <property type="entry name" value="Ser/Thr_kinase_AS"/>
</dbReference>
<feature type="region of interest" description="Disordered" evidence="5">
    <location>
        <begin position="127"/>
        <end position="165"/>
    </location>
</feature>
<dbReference type="InterPro" id="IPR002867">
    <property type="entry name" value="IBR_dom"/>
</dbReference>
<dbReference type="GO" id="GO:0016567">
    <property type="term" value="P:protein ubiquitination"/>
    <property type="evidence" value="ECO:0007669"/>
    <property type="project" value="InterPro"/>
</dbReference>
<reference evidence="7 8" key="1">
    <citation type="journal article" date="2016" name="Genome Biol. Evol.">
        <title>Divergent and convergent evolution of fungal pathogenicity.</title>
        <authorList>
            <person name="Shang Y."/>
            <person name="Xiao G."/>
            <person name="Zheng P."/>
            <person name="Cen K."/>
            <person name="Zhan S."/>
            <person name="Wang C."/>
        </authorList>
    </citation>
    <scope>NUCLEOTIDE SEQUENCE [LARGE SCALE GENOMIC DNA]</scope>
    <source>
        <strain evidence="7 8">RCEF 4871</strain>
    </source>
</reference>
<dbReference type="SUPFAM" id="SSF57850">
    <property type="entry name" value="RING/U-box"/>
    <property type="match status" value="1"/>
</dbReference>
<protein>
    <submittedName>
        <fullName evidence="7">Protein kinase-like domain protein</fullName>
    </submittedName>
</protein>
<gene>
    <name evidence="7" type="ORF">NOR_06945</name>
</gene>
<dbReference type="PANTHER" id="PTHR11685">
    <property type="entry name" value="RBR FAMILY RING FINGER AND IBR DOMAIN-CONTAINING"/>
    <property type="match status" value="1"/>
</dbReference>
<evidence type="ECO:0000256" key="1">
    <source>
        <dbReference type="ARBA" id="ARBA00022723"/>
    </source>
</evidence>
<dbReference type="Gene3D" id="1.20.120.1750">
    <property type="match status" value="1"/>
</dbReference>
<proteinExistence type="predicted"/>
<keyword evidence="8" id="KW-1185">Reference proteome</keyword>
<evidence type="ECO:0000313" key="7">
    <source>
        <dbReference type="EMBL" id="OAA37868.1"/>
    </source>
</evidence>
<keyword evidence="1" id="KW-0479">Metal-binding</keyword>
<dbReference type="STRING" id="1081105.A0A166ZFL1"/>
<dbReference type="InterPro" id="IPR031127">
    <property type="entry name" value="E3_UB_ligase_RBR"/>
</dbReference>
<organism evidence="7 8">
    <name type="scientific">Metarhizium rileyi (strain RCEF 4871)</name>
    <name type="common">Nomuraea rileyi</name>
    <dbReference type="NCBI Taxonomy" id="1649241"/>
    <lineage>
        <taxon>Eukaryota</taxon>
        <taxon>Fungi</taxon>
        <taxon>Dikarya</taxon>
        <taxon>Ascomycota</taxon>
        <taxon>Pezizomycotina</taxon>
        <taxon>Sordariomycetes</taxon>
        <taxon>Hypocreomycetidae</taxon>
        <taxon>Hypocreales</taxon>
        <taxon>Clavicipitaceae</taxon>
        <taxon>Metarhizium</taxon>
    </lineage>
</organism>
<feature type="compositionally biased region" description="Acidic residues" evidence="5">
    <location>
        <begin position="127"/>
        <end position="136"/>
    </location>
</feature>
<dbReference type="Proteomes" id="UP000243498">
    <property type="component" value="Unassembled WGS sequence"/>
</dbReference>
<feature type="compositionally biased region" description="Low complexity" evidence="5">
    <location>
        <begin position="45"/>
        <end position="58"/>
    </location>
</feature>
<evidence type="ECO:0000259" key="6">
    <source>
        <dbReference type="Pfam" id="PF01485"/>
    </source>
</evidence>
<keyword evidence="2" id="KW-0863">Zinc-finger</keyword>
<dbReference type="GO" id="GO:0004842">
    <property type="term" value="F:ubiquitin-protein transferase activity"/>
    <property type="evidence" value="ECO:0007669"/>
    <property type="project" value="InterPro"/>
</dbReference>